<accession>A0A6A6ZW18</accession>
<gene>
    <name evidence="1" type="ORF">CC86DRAFT_50548</name>
</gene>
<evidence type="ECO:0000313" key="2">
    <source>
        <dbReference type="Proteomes" id="UP000799424"/>
    </source>
</evidence>
<sequence>MGRRYDAPLCVEFELAGHGNASTIRPFDKECEPDMHIDCMYQLYYRIQRTILVSPILASTHWYRESAYS</sequence>
<reference evidence="1" key="1">
    <citation type="journal article" date="2020" name="Stud. Mycol.">
        <title>101 Dothideomycetes genomes: a test case for predicting lifestyles and emergence of pathogens.</title>
        <authorList>
            <person name="Haridas S."/>
            <person name="Albert R."/>
            <person name="Binder M."/>
            <person name="Bloem J."/>
            <person name="Labutti K."/>
            <person name="Salamov A."/>
            <person name="Andreopoulos B."/>
            <person name="Baker S."/>
            <person name="Barry K."/>
            <person name="Bills G."/>
            <person name="Bluhm B."/>
            <person name="Cannon C."/>
            <person name="Castanera R."/>
            <person name="Culley D."/>
            <person name="Daum C."/>
            <person name="Ezra D."/>
            <person name="Gonzalez J."/>
            <person name="Henrissat B."/>
            <person name="Kuo A."/>
            <person name="Liang C."/>
            <person name="Lipzen A."/>
            <person name="Lutzoni F."/>
            <person name="Magnuson J."/>
            <person name="Mondo S."/>
            <person name="Nolan M."/>
            <person name="Ohm R."/>
            <person name="Pangilinan J."/>
            <person name="Park H.-J."/>
            <person name="Ramirez L."/>
            <person name="Alfaro M."/>
            <person name="Sun H."/>
            <person name="Tritt A."/>
            <person name="Yoshinaga Y."/>
            <person name="Zwiers L.-H."/>
            <person name="Turgeon B."/>
            <person name="Goodwin S."/>
            <person name="Spatafora J."/>
            <person name="Crous P."/>
            <person name="Grigoriev I."/>
        </authorList>
    </citation>
    <scope>NUCLEOTIDE SEQUENCE</scope>
    <source>
        <strain evidence="1">CBS 113818</strain>
    </source>
</reference>
<dbReference type="EMBL" id="MU006229">
    <property type="protein sequence ID" value="KAF2825053.1"/>
    <property type="molecule type" value="Genomic_DNA"/>
</dbReference>
<dbReference type="Proteomes" id="UP000799424">
    <property type="component" value="Unassembled WGS sequence"/>
</dbReference>
<proteinExistence type="predicted"/>
<dbReference type="AlphaFoldDB" id="A0A6A6ZW18"/>
<keyword evidence="2" id="KW-1185">Reference proteome</keyword>
<organism evidence="1 2">
    <name type="scientific">Ophiobolus disseminans</name>
    <dbReference type="NCBI Taxonomy" id="1469910"/>
    <lineage>
        <taxon>Eukaryota</taxon>
        <taxon>Fungi</taxon>
        <taxon>Dikarya</taxon>
        <taxon>Ascomycota</taxon>
        <taxon>Pezizomycotina</taxon>
        <taxon>Dothideomycetes</taxon>
        <taxon>Pleosporomycetidae</taxon>
        <taxon>Pleosporales</taxon>
        <taxon>Pleosporineae</taxon>
        <taxon>Phaeosphaeriaceae</taxon>
        <taxon>Ophiobolus</taxon>
    </lineage>
</organism>
<name>A0A6A6ZW18_9PLEO</name>
<evidence type="ECO:0000313" key="1">
    <source>
        <dbReference type="EMBL" id="KAF2825053.1"/>
    </source>
</evidence>
<protein>
    <submittedName>
        <fullName evidence="1">Uncharacterized protein</fullName>
    </submittedName>
</protein>